<accession>A0A5R9EG47</accession>
<dbReference type="Proteomes" id="UP000306420">
    <property type="component" value="Unassembled WGS sequence"/>
</dbReference>
<proteinExistence type="predicted"/>
<dbReference type="RefSeq" id="WP_138403780.1">
    <property type="nucleotide sequence ID" value="NZ_VBSP01000004.1"/>
</dbReference>
<protein>
    <submittedName>
        <fullName evidence="1">Uncharacterized protein</fullName>
    </submittedName>
</protein>
<evidence type="ECO:0000313" key="2">
    <source>
        <dbReference type="Proteomes" id="UP000306420"/>
    </source>
</evidence>
<dbReference type="EMBL" id="VBSP01000004">
    <property type="protein sequence ID" value="TLQ49070.1"/>
    <property type="molecule type" value="Genomic_DNA"/>
</dbReference>
<reference evidence="1 2" key="1">
    <citation type="submission" date="2019-05" db="EMBL/GenBank/DDBJ databases">
        <title>The metagenome of a microbial culture collection derived from dairy environment covers the genomic content of the human microbiome.</title>
        <authorList>
            <person name="Roder T."/>
            <person name="Wuthrich D."/>
            <person name="Sattari Z."/>
            <person name="Von Ah U."/>
            <person name="Bar C."/>
            <person name="Ronchi F."/>
            <person name="Macpherson A.J."/>
            <person name="Ganal-Vonarburg S.C."/>
            <person name="Bruggmann R."/>
            <person name="Vergeres G."/>
        </authorList>
    </citation>
    <scope>NUCLEOTIDE SEQUENCE [LARGE SCALE GENOMIC DNA]</scope>
    <source>
        <strain evidence="1 2">FAM 24227</strain>
    </source>
</reference>
<evidence type="ECO:0000313" key="1">
    <source>
        <dbReference type="EMBL" id="TLQ49070.1"/>
    </source>
</evidence>
<organism evidence="1 2">
    <name type="scientific">Ruoffia tabacinasalis</name>
    <dbReference type="NCBI Taxonomy" id="87458"/>
    <lineage>
        <taxon>Bacteria</taxon>
        <taxon>Bacillati</taxon>
        <taxon>Bacillota</taxon>
        <taxon>Bacilli</taxon>
        <taxon>Lactobacillales</taxon>
        <taxon>Aerococcaceae</taxon>
        <taxon>Ruoffia</taxon>
    </lineage>
</organism>
<sequence length="399" mass="46325">MKRNALTLSWIILMVLVVIVIWVSQTQVNPIQVQSQDEDINWADLEFVLKDKDKEVSYVAFMEQDGKFTHLINDYISSQSLMQSVYDEVYSAFPLTNRPNLREYGVVNPNSSIQLWYQSSYLRDQDDDSLIFDYKIVDKDASVFTEGSYDLGEDKDSNYSVISYAEDDSNYYLLLTIDGMERNPTHTTQLTINKETAEVVNEESIEEDLTDYYALSNAGYQLDQPHFHLILKSHVNPDSLSVNHSQLSSYNNYEVAVIDPITLEVNDIVVSNSESTDDEEFYGETNLVMVRENHLYYLKIDTAHTEEVEDPSSLMTMYEYDFDGEDFEELWNREFLDFKGIAYTLQNSQLYMSMIEDEKQVRVEHVDILSGETDGEKIYTIKGSSQYQFLSTNFVTRQY</sequence>
<dbReference type="AlphaFoldDB" id="A0A5R9EG47"/>
<comment type="caution">
    <text evidence="1">The sequence shown here is derived from an EMBL/GenBank/DDBJ whole genome shotgun (WGS) entry which is preliminary data.</text>
</comment>
<name>A0A5R9EG47_9LACT</name>
<gene>
    <name evidence="1" type="ORF">FEZ33_02295</name>
</gene>